<protein>
    <recommendedName>
        <fullName evidence="1">NAD-dependent epimerase/dehydratase domain-containing protein</fullName>
    </recommendedName>
</protein>
<dbReference type="InterPro" id="IPR036291">
    <property type="entry name" value="NAD(P)-bd_dom_sf"/>
</dbReference>
<organism evidence="2">
    <name type="scientific">marine metagenome</name>
    <dbReference type="NCBI Taxonomy" id="408172"/>
    <lineage>
        <taxon>unclassified sequences</taxon>
        <taxon>metagenomes</taxon>
        <taxon>ecological metagenomes</taxon>
    </lineage>
</organism>
<gene>
    <name evidence="2" type="ORF">METZ01_LOCUS264247</name>
</gene>
<dbReference type="PANTHER" id="PTHR43245">
    <property type="entry name" value="BIFUNCTIONAL POLYMYXIN RESISTANCE PROTEIN ARNA"/>
    <property type="match status" value="1"/>
</dbReference>
<dbReference type="AlphaFoldDB" id="A0A382JJP6"/>
<dbReference type="Pfam" id="PF01370">
    <property type="entry name" value="Epimerase"/>
    <property type="match status" value="1"/>
</dbReference>
<reference evidence="2" key="1">
    <citation type="submission" date="2018-05" db="EMBL/GenBank/DDBJ databases">
        <authorList>
            <person name="Lanie J.A."/>
            <person name="Ng W.-L."/>
            <person name="Kazmierczak K.M."/>
            <person name="Andrzejewski T.M."/>
            <person name="Davidsen T.M."/>
            <person name="Wayne K.J."/>
            <person name="Tettelin H."/>
            <person name="Glass J.I."/>
            <person name="Rusch D."/>
            <person name="Podicherti R."/>
            <person name="Tsui H.-C.T."/>
            <person name="Winkler M.E."/>
        </authorList>
    </citation>
    <scope>NUCLEOTIDE SEQUENCE</scope>
</reference>
<dbReference type="InterPro" id="IPR001509">
    <property type="entry name" value="Epimerase_deHydtase"/>
</dbReference>
<dbReference type="PANTHER" id="PTHR43245:SF13">
    <property type="entry name" value="UDP-D-APIOSE_UDP-D-XYLOSE SYNTHASE 2"/>
    <property type="match status" value="1"/>
</dbReference>
<name>A0A382JJP6_9ZZZZ</name>
<accession>A0A382JJP6</accession>
<dbReference type="SUPFAM" id="SSF51735">
    <property type="entry name" value="NAD(P)-binding Rossmann-fold domains"/>
    <property type="match status" value="1"/>
</dbReference>
<evidence type="ECO:0000259" key="1">
    <source>
        <dbReference type="Pfam" id="PF01370"/>
    </source>
</evidence>
<dbReference type="EMBL" id="UINC01074319">
    <property type="protein sequence ID" value="SVC11393.1"/>
    <property type="molecule type" value="Genomic_DNA"/>
</dbReference>
<feature type="non-terminal residue" evidence="2">
    <location>
        <position position="275"/>
    </location>
</feature>
<feature type="domain" description="NAD-dependent epimerase/dehydratase" evidence="1">
    <location>
        <begin position="3"/>
        <end position="237"/>
    </location>
</feature>
<dbReference type="Gene3D" id="3.40.50.720">
    <property type="entry name" value="NAD(P)-binding Rossmann-like Domain"/>
    <property type="match status" value="1"/>
</dbReference>
<proteinExistence type="predicted"/>
<dbReference type="InterPro" id="IPR050177">
    <property type="entry name" value="Lipid_A_modif_metabolic_enz"/>
</dbReference>
<sequence>MNILITGVAGFVGSNLADWIVTNTGHRVIGVDDLSGGYREYVNDLVYFYDYNILNDDIEKLFGSYSIDGIFHLAAYAAEGLSPFVRQFNYMNNLVSTSKLVTLAIKYELKKFVFTSSMAVYGDNKVPFKEFYAPKPIDPYGIAKMACERDIQVAGKQHGLDWSIIRLHNVYGEKQNIWDKYRNVFGIWMTQHLNGKPMTIFGDGTQRRAFTYIGDIVEPLWKAGVDERSSKQVINLGGITNVSIREAAEILIEVMGGGKIVELEQRHEVHSAYST</sequence>
<evidence type="ECO:0000313" key="2">
    <source>
        <dbReference type="EMBL" id="SVC11393.1"/>
    </source>
</evidence>